<dbReference type="Proteomes" id="UP000473854">
    <property type="component" value="Unassembled WGS sequence"/>
</dbReference>
<dbReference type="EMBL" id="JAXHPL010000079">
    <property type="protein sequence ID" value="MDY6487789.1"/>
    <property type="molecule type" value="Genomic_DNA"/>
</dbReference>
<protein>
    <submittedName>
        <fullName evidence="3">Uncharacterized protein</fullName>
    </submittedName>
</protein>
<organism evidence="3 4">
    <name type="scientific">Acinetobacter faecalis</name>
    <dbReference type="NCBI Taxonomy" id="2665161"/>
    <lineage>
        <taxon>Bacteria</taxon>
        <taxon>Pseudomonadati</taxon>
        <taxon>Pseudomonadota</taxon>
        <taxon>Gammaproteobacteria</taxon>
        <taxon>Moraxellales</taxon>
        <taxon>Moraxellaceae</taxon>
        <taxon>Acinetobacter</taxon>
    </lineage>
</organism>
<reference evidence="2" key="3">
    <citation type="submission" date="2023-11" db="EMBL/GenBank/DDBJ databases">
        <authorList>
            <person name="Kyselkova M."/>
            <person name="Xanthopoulou K."/>
            <person name="Shestivska V."/>
            <person name="Spanelova P."/>
            <person name="Maixnerova M."/>
            <person name="Higgins P.G."/>
            <person name="Nemec A."/>
        </authorList>
    </citation>
    <scope>NUCLEOTIDE SEQUENCE</scope>
    <source>
        <strain evidence="2">ANC 7225</strain>
    </source>
</reference>
<evidence type="ECO:0000313" key="5">
    <source>
        <dbReference type="Proteomes" id="UP001278995"/>
    </source>
</evidence>
<dbReference type="RefSeq" id="WP_154773712.1">
    <property type="nucleotide sequence ID" value="NZ_JAXHPJ010000058.1"/>
</dbReference>
<dbReference type="Proteomes" id="UP001278995">
    <property type="component" value="Unassembled WGS sequence"/>
</dbReference>
<evidence type="ECO:0000313" key="2">
    <source>
        <dbReference type="EMBL" id="MDY6551378.1"/>
    </source>
</evidence>
<keyword evidence="6" id="KW-1185">Reference proteome</keyword>
<sequence>MDIKRWEARREACKNILRIPNYKAVMLTNNIKLKAVLISKVKNGYLFVLHEDGKNNNKATVISDSAILRID</sequence>
<dbReference type="EMBL" id="WLYL01000056">
    <property type="protein sequence ID" value="MTD12177.1"/>
    <property type="molecule type" value="Genomic_DNA"/>
</dbReference>
<reference evidence="2 6" key="4">
    <citation type="journal article" date="2024" name="Syst. Appl. Microbiol.">
        <title>Evidence for the occurrence of Acinetobacter faecalis in cattle feces and its emended description.</title>
        <authorList>
            <person name="Kyselkova M."/>
            <person name="Xanthopoulou K."/>
            <person name="Shestivska V."/>
            <person name="Spanelova P."/>
            <person name="Maixnerova M."/>
            <person name="Higgins P.G."/>
            <person name="Nemec A."/>
        </authorList>
    </citation>
    <scope>NUCLEOTIDE SEQUENCE [LARGE SCALE GENOMIC DNA]</scope>
    <source>
        <strain evidence="2 6">ANC 7225</strain>
    </source>
</reference>
<name>A0A6L6GI21_9GAMM</name>
<gene>
    <name evidence="3" type="ORF">GIX10_12300</name>
    <name evidence="2" type="ORF">SKM48_11570</name>
    <name evidence="1" type="ORF">SKM51_11400</name>
</gene>
<comment type="caution">
    <text evidence="3">The sequence shown here is derived from an EMBL/GenBank/DDBJ whole genome shotgun (WGS) entry which is preliminary data.</text>
</comment>
<dbReference type="EMBL" id="JAXHPO010000068">
    <property type="protein sequence ID" value="MDY6551378.1"/>
    <property type="molecule type" value="Genomic_DNA"/>
</dbReference>
<reference evidence="1 5" key="2">
    <citation type="submission" date="2023-11" db="EMBL/GenBank/DDBJ databases">
        <title>The common occurrence of Acinetobacte faecalis in cattle feces and its emended description.</title>
        <authorList>
            <person name="Kyselkova M."/>
            <person name="Xanthopoulou K."/>
            <person name="Shestivska V."/>
            <person name="Spanelova P."/>
            <person name="Maixnerova M."/>
            <person name="Higgins P.G."/>
            <person name="Nemec A."/>
        </authorList>
    </citation>
    <scope>NUCLEOTIDE SEQUENCE [LARGE SCALE GENOMIC DNA]</scope>
    <source>
        <strain evidence="1 5">ANC 7483</strain>
    </source>
</reference>
<evidence type="ECO:0000313" key="3">
    <source>
        <dbReference type="EMBL" id="MTD12177.1"/>
    </source>
</evidence>
<evidence type="ECO:0000313" key="6">
    <source>
        <dbReference type="Proteomes" id="UP001284094"/>
    </source>
</evidence>
<reference evidence="3 4" key="1">
    <citation type="submission" date="2019-11" db="EMBL/GenBank/DDBJ databases">
        <authorList>
            <person name="An D."/>
        </authorList>
    </citation>
    <scope>NUCLEOTIDE SEQUENCE [LARGE SCALE GENOMIC DNA]</scope>
    <source>
        <strain evidence="3 4">YIM 103518</strain>
    </source>
</reference>
<evidence type="ECO:0000313" key="1">
    <source>
        <dbReference type="EMBL" id="MDY6487789.1"/>
    </source>
</evidence>
<proteinExistence type="predicted"/>
<dbReference type="AlphaFoldDB" id="A0A6L6GI21"/>
<evidence type="ECO:0000313" key="4">
    <source>
        <dbReference type="Proteomes" id="UP000473854"/>
    </source>
</evidence>
<accession>A0A6L6GI21</accession>
<dbReference type="Proteomes" id="UP001284094">
    <property type="component" value="Unassembled WGS sequence"/>
</dbReference>